<feature type="domain" description="RNA polymerase III Rpc82 C -terminal" evidence="9">
    <location>
        <begin position="224"/>
        <end position="338"/>
    </location>
</feature>
<dbReference type="SUPFAM" id="SSF46785">
    <property type="entry name" value="Winged helix' DNA-binding domain"/>
    <property type="match status" value="1"/>
</dbReference>
<dbReference type="InterPro" id="IPR036388">
    <property type="entry name" value="WH-like_DNA-bd_sf"/>
</dbReference>
<dbReference type="Proteomes" id="UP000193467">
    <property type="component" value="Unassembled WGS sequence"/>
</dbReference>
<comment type="similarity">
    <text evidence="8">Belongs to the RNA polymerase beta chain family.</text>
</comment>
<keyword evidence="12" id="KW-1185">Reference proteome</keyword>
<comment type="subunit">
    <text evidence="2 8">Component of the RNA polymerase III (Pol III) complex consisting of 17 subunits.</text>
</comment>
<dbReference type="GO" id="GO:0005666">
    <property type="term" value="C:RNA polymerase III complex"/>
    <property type="evidence" value="ECO:0007669"/>
    <property type="project" value="UniProtKB-UniRule"/>
</dbReference>
<dbReference type="Pfam" id="PF05645">
    <property type="entry name" value="RNA_pol_Rpc82"/>
    <property type="match status" value="1"/>
</dbReference>
<dbReference type="InterPro" id="IPR055207">
    <property type="entry name" value="POLR3C_WHD"/>
</dbReference>
<comment type="caution">
    <text evidence="11">The sequence shown here is derived from an EMBL/GenBank/DDBJ whole genome shotgun (WGS) entry which is preliminary data.</text>
</comment>
<evidence type="ECO:0000259" key="10">
    <source>
        <dbReference type="Pfam" id="PF22536"/>
    </source>
</evidence>
<dbReference type="InterPro" id="IPR039748">
    <property type="entry name" value="RPC3"/>
</dbReference>
<dbReference type="FunCoup" id="A0A1Y2E5K1">
    <property type="interactions" value="663"/>
</dbReference>
<evidence type="ECO:0000256" key="8">
    <source>
        <dbReference type="RuleBase" id="RU367076"/>
    </source>
</evidence>
<evidence type="ECO:0000256" key="4">
    <source>
        <dbReference type="ARBA" id="ARBA00022478"/>
    </source>
</evidence>
<evidence type="ECO:0000259" key="9">
    <source>
        <dbReference type="Pfam" id="PF05645"/>
    </source>
</evidence>
<accession>A0A1Y2E5K1</accession>
<dbReference type="GO" id="GO:0006351">
    <property type="term" value="P:DNA-templated transcription"/>
    <property type="evidence" value="ECO:0007669"/>
    <property type="project" value="InterPro"/>
</dbReference>
<dbReference type="OrthoDB" id="272392at2759"/>
<evidence type="ECO:0000256" key="7">
    <source>
        <dbReference type="ARBA" id="ARBA00025127"/>
    </source>
</evidence>
<dbReference type="EMBL" id="MCGR01000062">
    <property type="protein sequence ID" value="ORY66820.1"/>
    <property type="molecule type" value="Genomic_DNA"/>
</dbReference>
<reference evidence="11 12" key="1">
    <citation type="submission" date="2016-07" db="EMBL/GenBank/DDBJ databases">
        <title>Pervasive Adenine N6-methylation of Active Genes in Fungi.</title>
        <authorList>
            <consortium name="DOE Joint Genome Institute"/>
            <person name="Mondo S.J."/>
            <person name="Dannebaum R.O."/>
            <person name="Kuo R.C."/>
            <person name="Labutti K."/>
            <person name="Haridas S."/>
            <person name="Kuo A."/>
            <person name="Salamov A."/>
            <person name="Ahrendt S.R."/>
            <person name="Lipzen A."/>
            <person name="Sullivan W."/>
            <person name="Andreopoulos W.B."/>
            <person name="Clum A."/>
            <person name="Lindquist E."/>
            <person name="Daum C."/>
            <person name="Ramamoorthy G.K."/>
            <person name="Gryganskyi A."/>
            <person name="Culley D."/>
            <person name="Magnuson J.K."/>
            <person name="James T.Y."/>
            <person name="O'Malley M.A."/>
            <person name="Stajich J.E."/>
            <person name="Spatafora J.W."/>
            <person name="Visel A."/>
            <person name="Grigoriev I.V."/>
        </authorList>
    </citation>
    <scope>NUCLEOTIDE SEQUENCE [LARGE SCALE GENOMIC DNA]</scope>
    <source>
        <strain evidence="11 12">62-1032</strain>
    </source>
</reference>
<gene>
    <name evidence="11" type="ORF">BCR35DRAFT_354853</name>
</gene>
<evidence type="ECO:0000256" key="1">
    <source>
        <dbReference type="ARBA" id="ARBA00004123"/>
    </source>
</evidence>
<dbReference type="PANTHER" id="PTHR12949">
    <property type="entry name" value="RNA POLYMERASE III DNA DIRECTED -RELATED"/>
    <property type="match status" value="1"/>
</dbReference>
<dbReference type="AlphaFoldDB" id="A0A1Y2E5K1"/>
<sequence length="585" mass="66099">MADRIRLLQHVVHRSFGSAVGEVASILLTRGSLAFPQLTRLSALPPSTIYSCLLILSLHSLLYHSESEVNGRLVELYEMNEVGIERRMRGGWYVEMAREWNEAACLDAVIESLWTEGMQKGDSMAEVAARAMLKRQAENDREREGYENRGEEIPERLRFKGKKIRLHGFEDARKAAKKMLRKAFSEGYISIVTPGSQLSPSSLEIKWEEELRLGIKGIPSAKDMKQLKSDLRAKKEEWAEEEVERAKGGSLDSGKRKKFVEGMDDYPELPPKAFFRINADRFHIRWRGEVMQQFAHDYYNESVAKVFGVILKIADKSCDTMEDNSSKTISRQEIQSAWENLPSGSRPKLKDCFGDGGPDPNWHLIEKKDGDLITEIAFVLAGADHQGMSGSGTFLVQQGEGPGARWSVHYDVLGGWMKRTLVEAIIKDKLGEVAIRCWRILEAKGKLDEKHLARLAFLSVKDAREVIGRLSAADLIEPQEVPRSADRAPSRTFFLWYVDFHKVLLSLLGHQYKALANLQAQKDFQLSQRKALVEKRERTDVRADPSLLGKRDVAAIAELDKVMEALTVAEMRIGAQCFVLSELDP</sequence>
<comment type="function">
    <text evidence="7 8">DNA-dependent RNA polymerase catalyzes the transcription of DNA into RNA using the four ribonucleoside triphosphates as substrates. Specific core component of RNA polymerase III which synthesizes small RNAs, such as 5S rRNA and tRNAs.</text>
</comment>
<keyword evidence="6 8" id="KW-0539">Nucleus</keyword>
<evidence type="ECO:0000313" key="12">
    <source>
        <dbReference type="Proteomes" id="UP000193467"/>
    </source>
</evidence>
<dbReference type="GO" id="GO:0003697">
    <property type="term" value="F:single-stranded DNA binding"/>
    <property type="evidence" value="ECO:0007669"/>
    <property type="project" value="UniProtKB-UniRule"/>
</dbReference>
<dbReference type="Pfam" id="PF22536">
    <property type="entry name" value="WHD_POLR3C"/>
    <property type="match status" value="1"/>
</dbReference>
<name>A0A1Y2E5K1_9BASI</name>
<comment type="subcellular location">
    <subcellularLocation>
        <location evidence="1 8">Nucleus</location>
    </subcellularLocation>
</comment>
<dbReference type="Gene3D" id="1.10.10.10">
    <property type="entry name" value="Winged helix-like DNA-binding domain superfamily/Winged helix DNA-binding domain"/>
    <property type="match status" value="3"/>
</dbReference>
<proteinExistence type="inferred from homology"/>
<keyword evidence="5 8" id="KW-0804">Transcription</keyword>
<dbReference type="STRING" id="106004.A0A1Y2E5K1"/>
<evidence type="ECO:0000256" key="2">
    <source>
        <dbReference type="ARBA" id="ARBA00011206"/>
    </source>
</evidence>
<dbReference type="InterPro" id="IPR036390">
    <property type="entry name" value="WH_DNA-bd_sf"/>
</dbReference>
<evidence type="ECO:0000256" key="5">
    <source>
        <dbReference type="ARBA" id="ARBA00023163"/>
    </source>
</evidence>
<keyword evidence="4 8" id="KW-0240">DNA-directed RNA polymerase</keyword>
<protein>
    <recommendedName>
        <fullName evidence="3 8">DNA-directed RNA polymerase III subunit RPC3</fullName>
        <shortName evidence="8">RNA polymerase III subunit C3</shortName>
    </recommendedName>
</protein>
<dbReference type="InterPro" id="IPR008806">
    <property type="entry name" value="RNA_pol_III_Rpc82_C"/>
</dbReference>
<dbReference type="InParanoid" id="A0A1Y2E5K1"/>
<evidence type="ECO:0000313" key="11">
    <source>
        <dbReference type="EMBL" id="ORY66820.1"/>
    </source>
</evidence>
<feature type="domain" description="DNA-directed RNA polymerase III subunit RPC3 winged-helix" evidence="10">
    <location>
        <begin position="422"/>
        <end position="498"/>
    </location>
</feature>
<evidence type="ECO:0000256" key="6">
    <source>
        <dbReference type="ARBA" id="ARBA00023242"/>
    </source>
</evidence>
<evidence type="ECO:0000256" key="3">
    <source>
        <dbReference type="ARBA" id="ARBA00016689"/>
    </source>
</evidence>
<dbReference type="PANTHER" id="PTHR12949:SF0">
    <property type="entry name" value="DNA-DIRECTED RNA POLYMERASE III SUBUNIT RPC3"/>
    <property type="match status" value="1"/>
</dbReference>
<organism evidence="11 12">
    <name type="scientific">Leucosporidium creatinivorum</name>
    <dbReference type="NCBI Taxonomy" id="106004"/>
    <lineage>
        <taxon>Eukaryota</taxon>
        <taxon>Fungi</taxon>
        <taxon>Dikarya</taxon>
        <taxon>Basidiomycota</taxon>
        <taxon>Pucciniomycotina</taxon>
        <taxon>Microbotryomycetes</taxon>
        <taxon>Leucosporidiales</taxon>
        <taxon>Leucosporidium</taxon>
    </lineage>
</organism>